<dbReference type="InterPro" id="IPR004547">
    <property type="entry name" value="Glucosamine6P_isomerase"/>
</dbReference>
<dbReference type="CDD" id="cd01399">
    <property type="entry name" value="GlcN6P_deaminase"/>
    <property type="match status" value="1"/>
</dbReference>
<dbReference type="AlphaFoldDB" id="H1Y6T1"/>
<name>H1Y6T1_9SPHI</name>
<keyword evidence="3" id="KW-1185">Reference proteome</keyword>
<dbReference type="GO" id="GO:0004342">
    <property type="term" value="F:glucosamine-6-phosphate deaminase activity"/>
    <property type="evidence" value="ECO:0007669"/>
    <property type="project" value="InterPro"/>
</dbReference>
<sequence length="666" mass="75398">MLKKYLPQNDDRHLPPRVFKKQSYMPRLNLLEETRFEKLPVTVYADRLTASKIVAKRIAAIITAKAAKSENTVLGLATGVTPIAVYQELVRLHREEGLSFKNVITFNLDEYYPMQPTAIQSYKAFMLDHLFSHVDIDMANVHVPDGRLDVEEIAEYCLAYEQKISALGGLDLQILGIGRTGHIGFNEPGSAPNSGTRLVSLDDLTRNDAAHDFGGKSNVPAKAITMGIGTIFKAREIILMAWGIKKAPILKKAVEGEISADVPATYLQLSDQVEFIVDQAAASELTRFNTPWLVKDCDWSNPQLVKKAVIWLAKTLNKPVLKLTEDDYNNHGMAQLATEKGPVYHININIFNLLQRTITGWPGGKPNADDSQRPERAEPAQKRVIVFSPHPDDDVISMGGTFIRLADQGHDVHVAYQTSGNSAVWDDDALRYIEFAVDLSGSSNTDRPTLQHLYKTTRSFIDTKQPNQTDTAELQTIKGLIRKGEAFAGARFVGLQDDHIHFQDLPFYDRRKLSKNVSYDDDIQQTMQLLQQVKPHQVYAAGDFADPHGTHETCFNIILESLKRLAQTEAWVKDCWLWLYRGAWHEFETFEIEMCVPLSPKEVERKRLAIFKHQSQKDRPVFPGDDAREFWVRAEDRTSETANVYNQLGLAEYEAMEAFIKWDFNH</sequence>
<evidence type="ECO:0000259" key="1">
    <source>
        <dbReference type="Pfam" id="PF01182"/>
    </source>
</evidence>
<keyword evidence="2" id="KW-0413">Isomerase</keyword>
<proteinExistence type="predicted"/>
<dbReference type="GO" id="GO:0006044">
    <property type="term" value="P:N-acetylglucosamine metabolic process"/>
    <property type="evidence" value="ECO:0007669"/>
    <property type="project" value="InterPro"/>
</dbReference>
<organism evidence="2 3">
    <name type="scientific">Mucilaginibacter paludis DSM 18603</name>
    <dbReference type="NCBI Taxonomy" id="714943"/>
    <lineage>
        <taxon>Bacteria</taxon>
        <taxon>Pseudomonadati</taxon>
        <taxon>Bacteroidota</taxon>
        <taxon>Sphingobacteriia</taxon>
        <taxon>Sphingobacteriales</taxon>
        <taxon>Sphingobacteriaceae</taxon>
        <taxon>Mucilaginibacter</taxon>
    </lineage>
</organism>
<dbReference type="PANTHER" id="PTHR42892">
    <property type="entry name" value="GLUCOSAMINE-6-PHOSPHATE DEAMINASE-LIKE PROTEIN BT_0258-RELATED"/>
    <property type="match status" value="1"/>
</dbReference>
<dbReference type="eggNOG" id="COG2120">
    <property type="taxonomic scope" value="Bacteria"/>
</dbReference>
<evidence type="ECO:0000313" key="2">
    <source>
        <dbReference type="EMBL" id="EHQ26873.1"/>
    </source>
</evidence>
<gene>
    <name evidence="2" type="ORF">Mucpa_2761</name>
</gene>
<dbReference type="eggNOG" id="COG0363">
    <property type="taxonomic scope" value="Bacteria"/>
</dbReference>
<dbReference type="GO" id="GO:0016853">
    <property type="term" value="F:isomerase activity"/>
    <property type="evidence" value="ECO:0007669"/>
    <property type="project" value="UniProtKB-KW"/>
</dbReference>
<dbReference type="Pfam" id="PF02585">
    <property type="entry name" value="PIG-L"/>
    <property type="match status" value="1"/>
</dbReference>
<reference evidence="2" key="1">
    <citation type="submission" date="2011-09" db="EMBL/GenBank/DDBJ databases">
        <title>The permanent draft genome of Mucilaginibacter paludis DSM 18603.</title>
        <authorList>
            <consortium name="US DOE Joint Genome Institute (JGI-PGF)"/>
            <person name="Lucas S."/>
            <person name="Han J."/>
            <person name="Lapidus A."/>
            <person name="Bruce D."/>
            <person name="Goodwin L."/>
            <person name="Pitluck S."/>
            <person name="Peters L."/>
            <person name="Kyrpides N."/>
            <person name="Mavromatis K."/>
            <person name="Ivanova N."/>
            <person name="Mikhailova N."/>
            <person name="Held B."/>
            <person name="Detter J.C."/>
            <person name="Tapia R."/>
            <person name="Han C."/>
            <person name="Land M."/>
            <person name="Hauser L."/>
            <person name="Markowitz V."/>
            <person name="Cheng J.-F."/>
            <person name="Hugenholtz P."/>
            <person name="Woyke T."/>
            <person name="Wu D."/>
            <person name="Tindall B."/>
            <person name="Brambilla E."/>
            <person name="Klenk H.-P."/>
            <person name="Eisen J.A."/>
        </authorList>
    </citation>
    <scope>NUCLEOTIDE SEQUENCE [LARGE SCALE GENOMIC DNA]</scope>
    <source>
        <strain evidence="2">DSM 18603</strain>
    </source>
</reference>
<feature type="domain" description="Glucosamine/galactosamine-6-phosphate isomerase" evidence="1">
    <location>
        <begin position="51"/>
        <end position="269"/>
    </location>
</feature>
<dbReference type="NCBIfam" id="NF002557">
    <property type="entry name" value="PRK02122.1"/>
    <property type="match status" value="1"/>
</dbReference>
<dbReference type="SUPFAM" id="SSF100950">
    <property type="entry name" value="NagB/RpiA/CoA transferase-like"/>
    <property type="match status" value="1"/>
</dbReference>
<dbReference type="InterPro" id="IPR024078">
    <property type="entry name" value="LmbE-like_dom_sf"/>
</dbReference>
<dbReference type="STRING" id="714943.Mucpa_2761"/>
<dbReference type="EMBL" id="CM001403">
    <property type="protein sequence ID" value="EHQ26873.1"/>
    <property type="molecule type" value="Genomic_DNA"/>
</dbReference>
<dbReference type="InterPro" id="IPR006148">
    <property type="entry name" value="Glc/Gal-6P_isomerase"/>
</dbReference>
<dbReference type="Gene3D" id="3.40.50.10320">
    <property type="entry name" value="LmbE-like"/>
    <property type="match status" value="1"/>
</dbReference>
<dbReference type="InterPro" id="IPR003737">
    <property type="entry name" value="GlcNAc_PI_deacetylase-related"/>
</dbReference>
<dbReference type="InterPro" id="IPR052960">
    <property type="entry name" value="GlcN6P_deaminase-like"/>
</dbReference>
<dbReference type="PANTHER" id="PTHR42892:SF1">
    <property type="entry name" value="GLUCOSAMINE-6-PHOSPHATE ISOMERASE"/>
    <property type="match status" value="1"/>
</dbReference>
<evidence type="ECO:0000313" key="3">
    <source>
        <dbReference type="Proteomes" id="UP000002774"/>
    </source>
</evidence>
<accession>H1Y6T1</accession>
<dbReference type="SUPFAM" id="SSF102588">
    <property type="entry name" value="LmbE-like"/>
    <property type="match status" value="1"/>
</dbReference>
<dbReference type="GO" id="GO:0005975">
    <property type="term" value="P:carbohydrate metabolic process"/>
    <property type="evidence" value="ECO:0007669"/>
    <property type="project" value="InterPro"/>
</dbReference>
<dbReference type="HOGENOM" id="CLU_425041_0_0_10"/>
<dbReference type="InterPro" id="IPR037171">
    <property type="entry name" value="NagB/RpiA_transferase-like"/>
</dbReference>
<dbReference type="Proteomes" id="UP000002774">
    <property type="component" value="Chromosome"/>
</dbReference>
<dbReference type="Pfam" id="PF01182">
    <property type="entry name" value="Glucosamine_iso"/>
    <property type="match status" value="1"/>
</dbReference>
<dbReference type="Gene3D" id="3.40.50.1360">
    <property type="match status" value="1"/>
</dbReference>
<protein>
    <submittedName>
        <fullName evidence="2">Glucosamine/galactosamine-6-phosphate isomerase</fullName>
    </submittedName>
</protein>